<proteinExistence type="predicted"/>
<keyword evidence="3" id="KW-1185">Reference proteome</keyword>
<sequence>MKCFRTSTEVWKTLVGYALRQNYAKPMSNSVLISEGKDQVGDEREQSARRRTVLRSSTISPNDSKREYAEGKSRKTMNQTTWWIAECIGDPD</sequence>
<evidence type="ECO:0000256" key="1">
    <source>
        <dbReference type="SAM" id="MobiDB-lite"/>
    </source>
</evidence>
<protein>
    <submittedName>
        <fullName evidence="2">Uncharacterized protein</fullName>
    </submittedName>
</protein>
<dbReference type="Gramene" id="PGSC0003DMT400092553">
    <property type="protein sequence ID" value="PGSC0003DMT400092553"/>
    <property type="gene ID" value="PGSC0003DMG400042124"/>
</dbReference>
<feature type="compositionally biased region" description="Basic and acidic residues" evidence="1">
    <location>
        <begin position="63"/>
        <end position="73"/>
    </location>
</feature>
<evidence type="ECO:0000313" key="3">
    <source>
        <dbReference type="Proteomes" id="UP000011115"/>
    </source>
</evidence>
<dbReference type="Proteomes" id="UP000011115">
    <property type="component" value="Unassembled WGS sequence"/>
</dbReference>
<reference evidence="2" key="2">
    <citation type="submission" date="2015-06" db="UniProtKB">
        <authorList>
            <consortium name="EnsemblPlants"/>
        </authorList>
    </citation>
    <scope>IDENTIFICATION</scope>
    <source>
        <strain evidence="2">DM1-3 516 R44</strain>
    </source>
</reference>
<accession>M1DQ19</accession>
<feature type="region of interest" description="Disordered" evidence="1">
    <location>
        <begin position="34"/>
        <end position="73"/>
    </location>
</feature>
<dbReference type="InParanoid" id="M1DQ19"/>
<dbReference type="PaxDb" id="4113-PGSC0003DMT400092553"/>
<evidence type="ECO:0000313" key="2">
    <source>
        <dbReference type="EnsemblPlants" id="PGSC0003DMT400092553"/>
    </source>
</evidence>
<reference evidence="3" key="1">
    <citation type="journal article" date="2011" name="Nature">
        <title>Genome sequence and analysis of the tuber crop potato.</title>
        <authorList>
            <consortium name="The Potato Genome Sequencing Consortium"/>
        </authorList>
    </citation>
    <scope>NUCLEOTIDE SEQUENCE [LARGE SCALE GENOMIC DNA]</scope>
    <source>
        <strain evidence="3">cv. DM1-3 516 R44</strain>
    </source>
</reference>
<name>M1DQ19_SOLTU</name>
<dbReference type="HOGENOM" id="CLU_133510_2_0_1"/>
<dbReference type="AlphaFoldDB" id="M1DQ19"/>
<organism evidence="2 3">
    <name type="scientific">Solanum tuberosum</name>
    <name type="common">Potato</name>
    <dbReference type="NCBI Taxonomy" id="4113"/>
    <lineage>
        <taxon>Eukaryota</taxon>
        <taxon>Viridiplantae</taxon>
        <taxon>Streptophyta</taxon>
        <taxon>Embryophyta</taxon>
        <taxon>Tracheophyta</taxon>
        <taxon>Spermatophyta</taxon>
        <taxon>Magnoliopsida</taxon>
        <taxon>eudicotyledons</taxon>
        <taxon>Gunneridae</taxon>
        <taxon>Pentapetalae</taxon>
        <taxon>asterids</taxon>
        <taxon>lamiids</taxon>
        <taxon>Solanales</taxon>
        <taxon>Solanaceae</taxon>
        <taxon>Solanoideae</taxon>
        <taxon>Solaneae</taxon>
        <taxon>Solanum</taxon>
    </lineage>
</organism>
<dbReference type="EnsemblPlants" id="PGSC0003DMT400092553">
    <property type="protein sequence ID" value="PGSC0003DMT400092553"/>
    <property type="gene ID" value="PGSC0003DMG400042124"/>
</dbReference>
<feature type="compositionally biased region" description="Basic and acidic residues" evidence="1">
    <location>
        <begin position="35"/>
        <end position="48"/>
    </location>
</feature>